<dbReference type="AlphaFoldDB" id="A0A381XRK8"/>
<name>A0A381XRK8_9ZZZZ</name>
<sequence length="479" mass="54301">MVSTNTELIIHLMNRAGFGITPDELDSYSEISYEKLVESLLDPTESSHIPDDILFRDHVDLHASRSGVPAYWAYRMISTKSPLEEKMSLFWHGIFATGNSKLNNLRSILNQIEMFRRSGTGKFDDLLLDLSQDPAMLIWLDNQDNVNESINENYGREILELFSMGVGNYSEDDIKECARAFTGWSVANSEYMSLMAQKDSIWPYGRIVWHYDFKSEIHDGDNKEFLGQKGPFNGNDVVRIICNQEATARFIARHLYNFFVADEVPVPQWKDTPPRDPAAINTLVEAYFEYDHDIKSVLRVLLTSDFFKESQYQKIKSPVELVIGTLRLSGEYNDDSKVDSSIFGVIAESDYMGQALCNPPSVEGWHTGEEWISSGALVDRVNFASQHIGNPDNDGVKHIVDRIRTNLKDDAHTVGELIESCGNSVGITRISEDTAEGVLDLFSQEEVQTKGQDAKIQIEDETILRVLEFMVSSREYQLC</sequence>
<gene>
    <name evidence="1" type="ORF">METZ01_LOCUS120253</name>
</gene>
<reference evidence="1" key="1">
    <citation type="submission" date="2018-05" db="EMBL/GenBank/DDBJ databases">
        <authorList>
            <person name="Lanie J.A."/>
            <person name="Ng W.-L."/>
            <person name="Kazmierczak K.M."/>
            <person name="Andrzejewski T.M."/>
            <person name="Davidsen T.M."/>
            <person name="Wayne K.J."/>
            <person name="Tettelin H."/>
            <person name="Glass J.I."/>
            <person name="Rusch D."/>
            <person name="Podicherti R."/>
            <person name="Tsui H.-C.T."/>
            <person name="Winkler M.E."/>
        </authorList>
    </citation>
    <scope>NUCLEOTIDE SEQUENCE</scope>
</reference>
<proteinExistence type="predicted"/>
<dbReference type="EMBL" id="UINC01016129">
    <property type="protein sequence ID" value="SVA67399.1"/>
    <property type="molecule type" value="Genomic_DNA"/>
</dbReference>
<evidence type="ECO:0000313" key="1">
    <source>
        <dbReference type="EMBL" id="SVA67399.1"/>
    </source>
</evidence>
<dbReference type="Pfam" id="PF08811">
    <property type="entry name" value="DUF1800"/>
    <property type="match status" value="1"/>
</dbReference>
<organism evidence="1">
    <name type="scientific">marine metagenome</name>
    <dbReference type="NCBI Taxonomy" id="408172"/>
    <lineage>
        <taxon>unclassified sequences</taxon>
        <taxon>metagenomes</taxon>
        <taxon>ecological metagenomes</taxon>
    </lineage>
</organism>
<accession>A0A381XRK8</accession>
<protein>
    <recommendedName>
        <fullName evidence="2">DUF1800 domain-containing protein</fullName>
    </recommendedName>
</protein>
<dbReference type="InterPro" id="IPR014917">
    <property type="entry name" value="DUF1800"/>
</dbReference>
<evidence type="ECO:0008006" key="2">
    <source>
        <dbReference type="Google" id="ProtNLM"/>
    </source>
</evidence>